<dbReference type="Pfam" id="PF00359">
    <property type="entry name" value="PTS_EIIA_2"/>
    <property type="match status" value="1"/>
</dbReference>
<evidence type="ECO:0000259" key="7">
    <source>
        <dbReference type="PROSITE" id="PS51099"/>
    </source>
</evidence>
<dbReference type="InterPro" id="IPR011608">
    <property type="entry name" value="PRD"/>
</dbReference>
<dbReference type="InterPro" id="IPR036095">
    <property type="entry name" value="PTS_EIIB-like_sf"/>
</dbReference>
<dbReference type="CDD" id="cd00211">
    <property type="entry name" value="PTS_IIA_fru"/>
    <property type="match status" value="1"/>
</dbReference>
<dbReference type="PANTHER" id="PTHR30185">
    <property type="entry name" value="CRYPTIC BETA-GLUCOSIDE BGL OPERON ANTITERMINATOR"/>
    <property type="match status" value="1"/>
</dbReference>
<dbReference type="EMBL" id="AZCN01000065">
    <property type="protein sequence ID" value="KRK14818.1"/>
    <property type="molecule type" value="Genomic_DNA"/>
</dbReference>
<dbReference type="PROSITE" id="PS51094">
    <property type="entry name" value="PTS_EIIA_TYPE_2"/>
    <property type="match status" value="1"/>
</dbReference>
<dbReference type="PATRIC" id="fig|913848.6.peg.2129"/>
<proteinExistence type="predicted"/>
<reference evidence="9 10" key="1">
    <citation type="journal article" date="2015" name="Genome Announc.">
        <title>Expanding the biotechnology potential of lactobacilli through comparative genomics of 213 strains and associated genera.</title>
        <authorList>
            <person name="Sun Z."/>
            <person name="Harris H.M."/>
            <person name="McCann A."/>
            <person name="Guo C."/>
            <person name="Argimon S."/>
            <person name="Zhang W."/>
            <person name="Yang X."/>
            <person name="Jeffery I.B."/>
            <person name="Cooney J.C."/>
            <person name="Kagawa T.F."/>
            <person name="Liu W."/>
            <person name="Song Y."/>
            <person name="Salvetti E."/>
            <person name="Wrobel A."/>
            <person name="Rasinkangas P."/>
            <person name="Parkhill J."/>
            <person name="Rea M.C."/>
            <person name="O'Sullivan O."/>
            <person name="Ritari J."/>
            <person name="Douillard F.P."/>
            <person name="Paul Ross R."/>
            <person name="Yang R."/>
            <person name="Briner A.E."/>
            <person name="Felis G.E."/>
            <person name="de Vos W.M."/>
            <person name="Barrangou R."/>
            <person name="Klaenhammer T.R."/>
            <person name="Caufield P.W."/>
            <person name="Cui Y."/>
            <person name="Zhang H."/>
            <person name="O'Toole P.W."/>
        </authorList>
    </citation>
    <scope>NUCLEOTIDE SEQUENCE [LARGE SCALE GENOMIC DNA]</scope>
    <source>
        <strain evidence="9 10">DSM 20001</strain>
    </source>
</reference>
<dbReference type="SUPFAM" id="SSF55804">
    <property type="entry name" value="Phoshotransferase/anion transport protein"/>
    <property type="match status" value="1"/>
</dbReference>
<dbReference type="AlphaFoldDB" id="A0A0R1F6K7"/>
<dbReference type="Gene3D" id="3.40.930.10">
    <property type="entry name" value="Mannitol-specific EII, Chain A"/>
    <property type="match status" value="1"/>
</dbReference>
<evidence type="ECO:0000313" key="9">
    <source>
        <dbReference type="EMBL" id="KRK14818.1"/>
    </source>
</evidence>
<evidence type="ECO:0000256" key="4">
    <source>
        <dbReference type="ARBA" id="ARBA00023159"/>
    </source>
</evidence>
<dbReference type="PROSITE" id="PS51099">
    <property type="entry name" value="PTS_EIIB_TYPE_2"/>
    <property type="match status" value="1"/>
</dbReference>
<accession>A0A0R1F6K7</accession>
<evidence type="ECO:0000313" key="10">
    <source>
        <dbReference type="Proteomes" id="UP000051181"/>
    </source>
</evidence>
<name>A0A0R1F6K7_9LACO</name>
<dbReference type="InterPro" id="IPR050661">
    <property type="entry name" value="BglG_antiterminators"/>
</dbReference>
<evidence type="ECO:0000256" key="5">
    <source>
        <dbReference type="ARBA" id="ARBA00023163"/>
    </source>
</evidence>
<feature type="domain" description="PTS EIIA type-2" evidence="6">
    <location>
        <begin position="502"/>
        <end position="645"/>
    </location>
</feature>
<evidence type="ECO:0000256" key="1">
    <source>
        <dbReference type="ARBA" id="ARBA00022679"/>
    </source>
</evidence>
<dbReference type="GO" id="GO:0006355">
    <property type="term" value="P:regulation of DNA-templated transcription"/>
    <property type="evidence" value="ECO:0007669"/>
    <property type="project" value="InterPro"/>
</dbReference>
<protein>
    <submittedName>
        <fullName evidence="9">Transcription antiterminator BglG family protein</fullName>
    </submittedName>
</protein>
<keyword evidence="3" id="KW-0805">Transcription regulation</keyword>
<dbReference type="Gene3D" id="3.40.50.2300">
    <property type="match status" value="1"/>
</dbReference>
<dbReference type="Proteomes" id="UP000051181">
    <property type="component" value="Unassembled WGS sequence"/>
</dbReference>
<feature type="domain" description="PRD" evidence="8">
    <location>
        <begin position="298"/>
        <end position="405"/>
    </location>
</feature>
<dbReference type="InterPro" id="IPR016152">
    <property type="entry name" value="PTrfase/Anion_transptr"/>
</dbReference>
<dbReference type="CDD" id="cd05568">
    <property type="entry name" value="PTS_IIB_bgl_like"/>
    <property type="match status" value="1"/>
</dbReference>
<dbReference type="InterPro" id="IPR013011">
    <property type="entry name" value="PTS_EIIB_2"/>
</dbReference>
<dbReference type="RefSeq" id="WP_010009613.1">
    <property type="nucleotide sequence ID" value="NZ_AZCN01000065.1"/>
</dbReference>
<dbReference type="InterPro" id="IPR002178">
    <property type="entry name" value="PTS_EIIA_type-2_dom"/>
</dbReference>
<dbReference type="InterPro" id="IPR036388">
    <property type="entry name" value="WH-like_DNA-bd_sf"/>
</dbReference>
<comment type="caution">
    <text evidence="9">The sequence shown here is derived from an EMBL/GenBank/DDBJ whole genome shotgun (WGS) entry which is preliminary data.</text>
</comment>
<dbReference type="Pfam" id="PF05043">
    <property type="entry name" value="Mga"/>
    <property type="match status" value="1"/>
</dbReference>
<evidence type="ECO:0000256" key="2">
    <source>
        <dbReference type="ARBA" id="ARBA00022737"/>
    </source>
</evidence>
<dbReference type="eggNOG" id="COG3711">
    <property type="taxonomic scope" value="Bacteria"/>
</dbReference>
<keyword evidence="1" id="KW-0808">Transferase</keyword>
<sequence>MKLSKRATDVINLLRGTDHYLTSTEIASQLLISTKTIGRLIHKINAGTSSGKLIAGVKGQGYKLNYSNYLSEVIGGQIRISETQISAVERQRNSLEQLLKASPRALKNQDLFGDYYVSESVINQDIKAIRDVLRAYDIKLQNKAHRLNVVGTEHDVRRALQDIFFDRNIIDIDLSLDKHGEINTYSMDLCRTQLQLIERELETNISYPYNINILSHLYILVTRYQSGGTEPRRSVHLGPEALQVIVDNQTLYQVAQDVIVNVEGFLNTAIPESEIYNLLQYLLSSRLSLHDQVSMVVSQDKKVRDVTSFYIQEVGALLDLQTDAGILLGDLAKHIRPMINRLEHHIGIRNVLLEDIQQEYPGILKAVSKVSSRVATEFDLPEISIDENGFISLYFAKYFEQSRQNLQALVVCTTGLATSKLIETKVGMAFPEVVVIGTGASKDVTDKTVESIHANLVISTVLLNKVKTIPVVIVSAMLTRLDKERIRSVISRMRGSEKMLSDITNPQLIQVGLQVTDWRDAVRKSATPFINEGVATSSYVEGMITTAEESGPYIVISKGIALPHARPELGVKKIGVAIATLADPVNFGNKDNDPVRFVFALCAIDNKSHLKALSELVDFVGDQAFLDSLSKAKRPEDVYALIKDYEERIY</sequence>
<keyword evidence="2" id="KW-0677">Repeat</keyword>
<keyword evidence="5" id="KW-0804">Transcription</keyword>
<evidence type="ECO:0000259" key="8">
    <source>
        <dbReference type="PROSITE" id="PS51372"/>
    </source>
</evidence>
<dbReference type="Gene3D" id="1.10.10.10">
    <property type="entry name" value="Winged helix-like DNA-binding domain superfamily/Winged helix DNA-binding domain"/>
    <property type="match status" value="1"/>
</dbReference>
<dbReference type="GeneID" id="65918047"/>
<evidence type="ECO:0000256" key="3">
    <source>
        <dbReference type="ARBA" id="ARBA00023015"/>
    </source>
</evidence>
<keyword evidence="4" id="KW-0010">Activator</keyword>
<evidence type="ECO:0000259" key="6">
    <source>
        <dbReference type="PROSITE" id="PS51094"/>
    </source>
</evidence>
<dbReference type="GO" id="GO:0009401">
    <property type="term" value="P:phosphoenolpyruvate-dependent sugar phosphotransferase system"/>
    <property type="evidence" value="ECO:0007669"/>
    <property type="project" value="InterPro"/>
</dbReference>
<dbReference type="PROSITE" id="PS51372">
    <property type="entry name" value="PRD_2"/>
    <property type="match status" value="2"/>
</dbReference>
<dbReference type="SUPFAM" id="SSF52794">
    <property type="entry name" value="PTS system IIB component-like"/>
    <property type="match status" value="1"/>
</dbReference>
<dbReference type="InterPro" id="IPR036634">
    <property type="entry name" value="PRD_sf"/>
</dbReference>
<dbReference type="InterPro" id="IPR007737">
    <property type="entry name" value="Mga_HTH"/>
</dbReference>
<feature type="domain" description="PRD" evidence="8">
    <location>
        <begin position="181"/>
        <end position="292"/>
    </location>
</feature>
<dbReference type="GO" id="GO:0008982">
    <property type="term" value="F:protein-N(PI)-phosphohistidine-sugar phosphotransferase activity"/>
    <property type="evidence" value="ECO:0007669"/>
    <property type="project" value="InterPro"/>
</dbReference>
<feature type="domain" description="PTS EIIB type-2" evidence="7">
    <location>
        <begin position="406"/>
        <end position="498"/>
    </location>
</feature>
<dbReference type="Gene3D" id="1.10.1790.10">
    <property type="entry name" value="PRD domain"/>
    <property type="match status" value="2"/>
</dbReference>
<dbReference type="Pfam" id="PF00874">
    <property type="entry name" value="PRD"/>
    <property type="match status" value="2"/>
</dbReference>
<dbReference type="SUPFAM" id="SSF63520">
    <property type="entry name" value="PTS-regulatory domain, PRD"/>
    <property type="match status" value="2"/>
</dbReference>
<dbReference type="PANTHER" id="PTHR30185:SF18">
    <property type="entry name" value="TRANSCRIPTIONAL REGULATOR MTLR"/>
    <property type="match status" value="1"/>
</dbReference>
<organism evidence="9 10">
    <name type="scientific">Loigolactobacillus coryniformis subsp. coryniformis KCTC 3167 = DSM 20001</name>
    <dbReference type="NCBI Taxonomy" id="913848"/>
    <lineage>
        <taxon>Bacteria</taxon>
        <taxon>Bacillati</taxon>
        <taxon>Bacillota</taxon>
        <taxon>Bacilli</taxon>
        <taxon>Lactobacillales</taxon>
        <taxon>Lactobacillaceae</taxon>
        <taxon>Loigolactobacillus</taxon>
    </lineage>
</organism>
<dbReference type="eggNOG" id="COG1762">
    <property type="taxonomic scope" value="Bacteria"/>
</dbReference>
<gene>
    <name evidence="9" type="ORF">FD22_GL002084</name>
</gene>